<proteinExistence type="predicted"/>
<reference evidence="1" key="1">
    <citation type="submission" date="2014-11" db="EMBL/GenBank/DDBJ databases">
        <authorList>
            <person name="Amaro Gonzalez C."/>
        </authorList>
    </citation>
    <scope>NUCLEOTIDE SEQUENCE</scope>
</reference>
<sequence length="93" mass="10340">MVPSFEFLKRFLVLGYSSCGGNAAFVRVLCPVRCCGFLVAMTDGMCKKCLYIALTDGTCREYVCTAVALGMCRKLYLWAYGHVGRLYFAIRGI</sequence>
<protein>
    <submittedName>
        <fullName evidence="1">Uncharacterized protein</fullName>
    </submittedName>
</protein>
<dbReference type="AlphaFoldDB" id="A0A0E9WQU8"/>
<name>A0A0E9WQU8_ANGAN</name>
<reference evidence="1" key="2">
    <citation type="journal article" date="2015" name="Fish Shellfish Immunol.">
        <title>Early steps in the European eel (Anguilla anguilla)-Vibrio vulnificus interaction in the gills: Role of the RtxA13 toxin.</title>
        <authorList>
            <person name="Callol A."/>
            <person name="Pajuelo D."/>
            <person name="Ebbesson L."/>
            <person name="Teles M."/>
            <person name="MacKenzie S."/>
            <person name="Amaro C."/>
        </authorList>
    </citation>
    <scope>NUCLEOTIDE SEQUENCE</scope>
</reference>
<organism evidence="1">
    <name type="scientific">Anguilla anguilla</name>
    <name type="common">European freshwater eel</name>
    <name type="synonym">Muraena anguilla</name>
    <dbReference type="NCBI Taxonomy" id="7936"/>
    <lineage>
        <taxon>Eukaryota</taxon>
        <taxon>Metazoa</taxon>
        <taxon>Chordata</taxon>
        <taxon>Craniata</taxon>
        <taxon>Vertebrata</taxon>
        <taxon>Euteleostomi</taxon>
        <taxon>Actinopterygii</taxon>
        <taxon>Neopterygii</taxon>
        <taxon>Teleostei</taxon>
        <taxon>Anguilliformes</taxon>
        <taxon>Anguillidae</taxon>
        <taxon>Anguilla</taxon>
    </lineage>
</organism>
<dbReference type="EMBL" id="GBXM01015896">
    <property type="protein sequence ID" value="JAH92681.1"/>
    <property type="molecule type" value="Transcribed_RNA"/>
</dbReference>
<accession>A0A0E9WQU8</accession>
<evidence type="ECO:0000313" key="1">
    <source>
        <dbReference type="EMBL" id="JAH92681.1"/>
    </source>
</evidence>